<evidence type="ECO:0000313" key="6">
    <source>
        <dbReference type="EMBL" id="MFC6357094.1"/>
    </source>
</evidence>
<dbReference type="InterPro" id="IPR036188">
    <property type="entry name" value="FAD/NAD-bd_sf"/>
</dbReference>
<organism evidence="6 7">
    <name type="scientific">Luethyella okanaganae</name>
    <dbReference type="NCBI Taxonomy" id="69372"/>
    <lineage>
        <taxon>Bacteria</taxon>
        <taxon>Bacillati</taxon>
        <taxon>Actinomycetota</taxon>
        <taxon>Actinomycetes</taxon>
        <taxon>Micrococcales</taxon>
        <taxon>Microbacteriaceae</taxon>
        <taxon>Luethyella</taxon>
    </lineage>
</organism>
<accession>A0ABW1VKH4</accession>
<dbReference type="SUPFAM" id="SSF54373">
    <property type="entry name" value="FAD-linked reductases, C-terminal domain"/>
    <property type="match status" value="1"/>
</dbReference>
<evidence type="ECO:0000313" key="7">
    <source>
        <dbReference type="Proteomes" id="UP001596306"/>
    </source>
</evidence>
<dbReference type="Gene3D" id="3.50.50.60">
    <property type="entry name" value="FAD/NAD(P)-binding domain"/>
    <property type="match status" value="1"/>
</dbReference>
<dbReference type="InterPro" id="IPR000172">
    <property type="entry name" value="GMC_OxRdtase_N"/>
</dbReference>
<proteinExistence type="inferred from homology"/>
<reference evidence="7" key="1">
    <citation type="journal article" date="2019" name="Int. J. Syst. Evol. Microbiol.">
        <title>The Global Catalogue of Microorganisms (GCM) 10K type strain sequencing project: providing services to taxonomists for standard genome sequencing and annotation.</title>
        <authorList>
            <consortium name="The Broad Institute Genomics Platform"/>
            <consortium name="The Broad Institute Genome Sequencing Center for Infectious Disease"/>
            <person name="Wu L."/>
            <person name="Ma J."/>
        </authorList>
    </citation>
    <scope>NUCLEOTIDE SEQUENCE [LARGE SCALE GENOMIC DNA]</scope>
    <source>
        <strain evidence="7">CCUG 43304</strain>
    </source>
</reference>
<dbReference type="Pfam" id="PF05199">
    <property type="entry name" value="GMC_oxred_C"/>
    <property type="match status" value="1"/>
</dbReference>
<name>A0ABW1VKH4_9MICO</name>
<dbReference type="PANTHER" id="PTHR11552:SF147">
    <property type="entry name" value="CHOLINE DEHYDROGENASE, MITOCHONDRIAL"/>
    <property type="match status" value="1"/>
</dbReference>
<dbReference type="SUPFAM" id="SSF51905">
    <property type="entry name" value="FAD/NAD(P)-binding domain"/>
    <property type="match status" value="1"/>
</dbReference>
<feature type="domain" description="Glucose-methanol-choline oxidoreductase N-terminal" evidence="5">
    <location>
        <begin position="262"/>
        <end position="276"/>
    </location>
</feature>
<dbReference type="PROSITE" id="PS00624">
    <property type="entry name" value="GMC_OXRED_2"/>
    <property type="match status" value="1"/>
</dbReference>
<dbReference type="RefSeq" id="WP_386732529.1">
    <property type="nucleotide sequence ID" value="NZ_JBHSTP010000003.1"/>
</dbReference>
<gene>
    <name evidence="6" type="ORF">ACFQB0_13365</name>
</gene>
<keyword evidence="4" id="KW-0274">FAD</keyword>
<dbReference type="PIRSF" id="PIRSF000137">
    <property type="entry name" value="Alcohol_oxidase"/>
    <property type="match status" value="1"/>
</dbReference>
<evidence type="ECO:0000256" key="1">
    <source>
        <dbReference type="ARBA" id="ARBA00001974"/>
    </source>
</evidence>
<evidence type="ECO:0000256" key="2">
    <source>
        <dbReference type="ARBA" id="ARBA00010790"/>
    </source>
</evidence>
<keyword evidence="7" id="KW-1185">Reference proteome</keyword>
<evidence type="ECO:0000256" key="4">
    <source>
        <dbReference type="ARBA" id="ARBA00022827"/>
    </source>
</evidence>
<dbReference type="Pfam" id="PF00732">
    <property type="entry name" value="GMC_oxred_N"/>
    <property type="match status" value="1"/>
</dbReference>
<comment type="caution">
    <text evidence="6">The sequence shown here is derived from an EMBL/GenBank/DDBJ whole genome shotgun (WGS) entry which is preliminary data.</text>
</comment>
<dbReference type="InterPro" id="IPR012132">
    <property type="entry name" value="GMC_OxRdtase"/>
</dbReference>
<dbReference type="PROSITE" id="PS51257">
    <property type="entry name" value="PROKAR_LIPOPROTEIN"/>
    <property type="match status" value="1"/>
</dbReference>
<dbReference type="EMBL" id="JBHSTP010000003">
    <property type="protein sequence ID" value="MFC6357094.1"/>
    <property type="molecule type" value="Genomic_DNA"/>
</dbReference>
<comment type="similarity">
    <text evidence="2">Belongs to the GMC oxidoreductase family.</text>
</comment>
<dbReference type="PANTHER" id="PTHR11552">
    <property type="entry name" value="GLUCOSE-METHANOL-CHOLINE GMC OXIDOREDUCTASE"/>
    <property type="match status" value="1"/>
</dbReference>
<protein>
    <submittedName>
        <fullName evidence="6">GMC family oxidoreductase</fullName>
    </submittedName>
</protein>
<sequence>MGSRVIVVGAGSAGCAVAGRLAERGSTVDLIEAGPDWRSESCDDEIRRPSDDIFAWRVDGRAASRFAFPDVTATRFDGRDALPYLRGWGMGGTSSLNGLVVVRPPDDEFDHWTELGCAGWGPHDVLPAFIRLEDDLDYGAAPYHGRGGPTPVVRRGEHEWGSGDRLLAHGAAAAGHDWAPDYNRPGALGVSRTASNIRLGVRVTSYDGYVEPWREDGRIVVHADRLVARVIVRDNRAVGVELRAPDGTVQVVEADQVVLAAGAAATPGLLERSGIGSDQLLARLGIAQHASLPVGEGIQDHVGFWLSAGLDSAQPAANGARGNVTLRYSSGLAHSRSGDLLVVAANPPSPDFREVAFGVKLGHCASRGSSHIVSDDPRVASGIRLNLLGDERDLATGRHALRTATALLSHGGRIVRDRNGEPVDARWDDATIDAWLLRCATDTSHLSGGAVMGADTDPGSVVDPRLRVHGIRGLTVADLSICPVVPRANTYLTSLMIGERAADFVTEELARPDGRR</sequence>
<dbReference type="Proteomes" id="UP001596306">
    <property type="component" value="Unassembled WGS sequence"/>
</dbReference>
<evidence type="ECO:0000259" key="5">
    <source>
        <dbReference type="PROSITE" id="PS00624"/>
    </source>
</evidence>
<dbReference type="Gene3D" id="3.30.410.40">
    <property type="match status" value="1"/>
</dbReference>
<comment type="cofactor">
    <cofactor evidence="1">
        <name>FAD</name>
        <dbReference type="ChEBI" id="CHEBI:57692"/>
    </cofactor>
</comment>
<evidence type="ECO:0000256" key="3">
    <source>
        <dbReference type="ARBA" id="ARBA00022630"/>
    </source>
</evidence>
<keyword evidence="3" id="KW-0285">Flavoprotein</keyword>
<dbReference type="InterPro" id="IPR007867">
    <property type="entry name" value="GMC_OxRtase_C"/>
</dbReference>